<dbReference type="RefSeq" id="WP_104615093.1">
    <property type="nucleotide sequence ID" value="NZ_CP167817.1"/>
</dbReference>
<accession>A0A2S7C6Q1</accession>
<dbReference type="GO" id="GO:0006281">
    <property type="term" value="P:DNA repair"/>
    <property type="evidence" value="ECO:0007669"/>
    <property type="project" value="TreeGrafter"/>
</dbReference>
<evidence type="ECO:0000256" key="10">
    <source>
        <dbReference type="HAMAP-Rule" id="MF_00495"/>
    </source>
</evidence>
<evidence type="ECO:0000256" key="5">
    <source>
        <dbReference type="ARBA" id="ARBA00013078"/>
    </source>
</evidence>
<dbReference type="InterPro" id="IPR023214">
    <property type="entry name" value="HAD_sf"/>
</dbReference>
<dbReference type="GO" id="GO:0046872">
    <property type="term" value="F:metal ion binding"/>
    <property type="evidence" value="ECO:0007669"/>
    <property type="project" value="UniProtKB-KW"/>
</dbReference>
<dbReference type="UniPathway" id="UPA00865">
    <property type="reaction ID" value="UER00834"/>
</dbReference>
<dbReference type="Gene3D" id="3.40.50.1000">
    <property type="entry name" value="HAD superfamily/HAD-like"/>
    <property type="match status" value="1"/>
</dbReference>
<evidence type="ECO:0000256" key="7">
    <source>
        <dbReference type="ARBA" id="ARBA00022801"/>
    </source>
</evidence>
<proteinExistence type="inferred from homology"/>
<keyword evidence="7 10" id="KW-0378">Hydrolase</keyword>
<dbReference type="SUPFAM" id="SSF56784">
    <property type="entry name" value="HAD-like"/>
    <property type="match status" value="1"/>
</dbReference>
<dbReference type="InterPro" id="IPR023198">
    <property type="entry name" value="PGP-like_dom2"/>
</dbReference>
<comment type="function">
    <text evidence="10">Specifically catalyzes the dephosphorylation of 2-phosphoglycolate. Is involved in the dissimilation of the intracellular 2-phosphoglycolate formed during the DNA repair of 3'-phosphoglycolate ends, a major class of DNA lesions induced by oxidative stress.</text>
</comment>
<dbReference type="GO" id="GO:0005829">
    <property type="term" value="C:cytosol"/>
    <property type="evidence" value="ECO:0007669"/>
    <property type="project" value="TreeGrafter"/>
</dbReference>
<dbReference type="HAMAP" id="MF_00495">
    <property type="entry name" value="GPH_hydrolase_bact"/>
    <property type="match status" value="1"/>
</dbReference>
<evidence type="ECO:0000256" key="8">
    <source>
        <dbReference type="ARBA" id="ARBA00022842"/>
    </source>
</evidence>
<dbReference type="InterPro" id="IPR050155">
    <property type="entry name" value="HAD-like_hydrolase_sf"/>
</dbReference>
<feature type="binding site" evidence="10">
    <location>
        <position position="10"/>
    </location>
    <ligand>
        <name>Mg(2+)</name>
        <dbReference type="ChEBI" id="CHEBI:18420"/>
    </ligand>
</feature>
<keyword evidence="9 10" id="KW-0119">Carbohydrate metabolism</keyword>
<dbReference type="EC" id="3.1.3.18" evidence="5 10"/>
<dbReference type="InterPro" id="IPR006439">
    <property type="entry name" value="HAD-SF_hydro_IA"/>
</dbReference>
<feature type="binding site" evidence="10">
    <location>
        <position position="169"/>
    </location>
    <ligand>
        <name>Mg(2+)</name>
        <dbReference type="ChEBI" id="CHEBI:18420"/>
    </ligand>
</feature>
<evidence type="ECO:0000313" key="12">
    <source>
        <dbReference type="Proteomes" id="UP000238908"/>
    </source>
</evidence>
<dbReference type="NCBIfam" id="TIGR01449">
    <property type="entry name" value="PGP_bact"/>
    <property type="match status" value="1"/>
</dbReference>
<evidence type="ECO:0000313" key="11">
    <source>
        <dbReference type="EMBL" id="PPU57256.1"/>
    </source>
</evidence>
<evidence type="ECO:0000256" key="2">
    <source>
        <dbReference type="ARBA" id="ARBA00001946"/>
    </source>
</evidence>
<dbReference type="Proteomes" id="UP000238908">
    <property type="component" value="Unassembled WGS sequence"/>
</dbReference>
<comment type="catalytic activity">
    <reaction evidence="1 10">
        <text>2-phosphoglycolate + H2O = glycolate + phosphate</text>
        <dbReference type="Rhea" id="RHEA:14369"/>
        <dbReference type="ChEBI" id="CHEBI:15377"/>
        <dbReference type="ChEBI" id="CHEBI:29805"/>
        <dbReference type="ChEBI" id="CHEBI:43474"/>
        <dbReference type="ChEBI" id="CHEBI:58033"/>
        <dbReference type="EC" id="3.1.3.18"/>
    </reaction>
</comment>
<dbReference type="CDD" id="cd16417">
    <property type="entry name" value="HAD_PGPase"/>
    <property type="match status" value="1"/>
</dbReference>
<dbReference type="GO" id="GO:0005975">
    <property type="term" value="P:carbohydrate metabolic process"/>
    <property type="evidence" value="ECO:0007669"/>
    <property type="project" value="InterPro"/>
</dbReference>
<dbReference type="InterPro" id="IPR036412">
    <property type="entry name" value="HAD-like_sf"/>
</dbReference>
<dbReference type="Pfam" id="PF13419">
    <property type="entry name" value="HAD_2"/>
    <property type="match status" value="1"/>
</dbReference>
<feature type="active site" description="Nucleophile" evidence="10">
    <location>
        <position position="10"/>
    </location>
</feature>
<evidence type="ECO:0000256" key="9">
    <source>
        <dbReference type="ARBA" id="ARBA00023277"/>
    </source>
</evidence>
<evidence type="ECO:0000256" key="3">
    <source>
        <dbReference type="ARBA" id="ARBA00004818"/>
    </source>
</evidence>
<dbReference type="InterPro" id="IPR041492">
    <property type="entry name" value="HAD_2"/>
</dbReference>
<evidence type="ECO:0000256" key="6">
    <source>
        <dbReference type="ARBA" id="ARBA00022723"/>
    </source>
</evidence>
<dbReference type="SFLD" id="SFLDG01135">
    <property type="entry name" value="C1.5.6:_HAD__Beta-PGM__Phospha"/>
    <property type="match status" value="1"/>
</dbReference>
<evidence type="ECO:0000256" key="4">
    <source>
        <dbReference type="ARBA" id="ARBA00006171"/>
    </source>
</evidence>
<comment type="similarity">
    <text evidence="4 10">Belongs to the HAD-like hydrolase superfamily. CbbY/CbbZ/Gph/YieH family.</text>
</comment>
<dbReference type="SFLD" id="SFLDG01129">
    <property type="entry name" value="C1.5:_HAD__Beta-PGM__Phosphata"/>
    <property type="match status" value="1"/>
</dbReference>
<comment type="cofactor">
    <cofactor evidence="2 10">
        <name>Mg(2+)</name>
        <dbReference type="ChEBI" id="CHEBI:18420"/>
    </cofactor>
</comment>
<dbReference type="PRINTS" id="PR00413">
    <property type="entry name" value="HADHALOGNASE"/>
</dbReference>
<gene>
    <name evidence="11" type="primary">gph</name>
    <name evidence="11" type="ORF">XdyCFBP7245_07560</name>
</gene>
<keyword evidence="8 10" id="KW-0460">Magnesium</keyword>
<protein>
    <recommendedName>
        <fullName evidence="5 10">Phosphoglycolate phosphatase</fullName>
        <shortName evidence="10">PGP</shortName>
        <shortName evidence="10">PGPase</shortName>
        <ecNumber evidence="5 10">3.1.3.18</ecNumber>
    </recommendedName>
</protein>
<keyword evidence="6 10" id="KW-0479">Metal-binding</keyword>
<dbReference type="InterPro" id="IPR037512">
    <property type="entry name" value="PGPase_prok"/>
</dbReference>
<feature type="binding site" evidence="10">
    <location>
        <position position="12"/>
    </location>
    <ligand>
        <name>Mg(2+)</name>
        <dbReference type="ChEBI" id="CHEBI:18420"/>
    </ligand>
</feature>
<dbReference type="GO" id="GO:0046295">
    <property type="term" value="P:glycolate biosynthetic process"/>
    <property type="evidence" value="ECO:0007669"/>
    <property type="project" value="UniProtKB-UniRule"/>
</dbReference>
<dbReference type="GO" id="GO:0008967">
    <property type="term" value="F:phosphoglycolate phosphatase activity"/>
    <property type="evidence" value="ECO:0007669"/>
    <property type="project" value="UniProtKB-UniRule"/>
</dbReference>
<evidence type="ECO:0000256" key="1">
    <source>
        <dbReference type="ARBA" id="ARBA00000830"/>
    </source>
</evidence>
<dbReference type="AlphaFoldDB" id="A0A2S7C6Q1"/>
<sequence length="216" mass="22905">MFPYPLVIFDLDGTLVDSAPNIAEALNATLHELGLQQFSEATIRGWIGEGVHVLLATALREAGGTHDADTAMPVMMRHYEASLLHNPQLYPGVGEALVGLREAGATLALCTNKPSRFIAPLLEHLGIAAHFSSVLGGDSLPQRKPDAAPLLHLARQFQHAPQQCLMVGDSATDAAAANAAAMPLAMVCYGYLRGFDVHSSGAVAVMDDMRELLALT</sequence>
<dbReference type="FunFam" id="3.40.50.1000:FF:000022">
    <property type="entry name" value="Phosphoglycolate phosphatase"/>
    <property type="match status" value="1"/>
</dbReference>
<dbReference type="Gene3D" id="1.10.150.240">
    <property type="entry name" value="Putative phosphatase, domain 2"/>
    <property type="match status" value="1"/>
</dbReference>
<comment type="pathway">
    <text evidence="3 10">Organic acid metabolism; glycolate biosynthesis; glycolate from 2-phosphoglycolate: step 1/1.</text>
</comment>
<dbReference type="PANTHER" id="PTHR43434:SF1">
    <property type="entry name" value="PHOSPHOGLYCOLATE PHOSPHATASE"/>
    <property type="match status" value="1"/>
</dbReference>
<dbReference type="EMBL" id="MDEE01000007">
    <property type="protein sequence ID" value="PPU57256.1"/>
    <property type="molecule type" value="Genomic_DNA"/>
</dbReference>
<name>A0A2S7C6Q1_9XANT</name>
<organism evidence="11 12">
    <name type="scientific">Xanthomonas dyei</name>
    <dbReference type="NCBI Taxonomy" id="743699"/>
    <lineage>
        <taxon>Bacteria</taxon>
        <taxon>Pseudomonadati</taxon>
        <taxon>Pseudomonadota</taxon>
        <taxon>Gammaproteobacteria</taxon>
        <taxon>Lysobacterales</taxon>
        <taxon>Lysobacteraceae</taxon>
        <taxon>Xanthomonas</taxon>
    </lineage>
</organism>
<comment type="caution">
    <text evidence="11">The sequence shown here is derived from an EMBL/GenBank/DDBJ whole genome shotgun (WGS) entry which is preliminary data.</text>
</comment>
<reference evidence="11 12" key="1">
    <citation type="submission" date="2016-08" db="EMBL/GenBank/DDBJ databases">
        <authorList>
            <person name="Seilhamer J.J."/>
        </authorList>
    </citation>
    <scope>NUCLEOTIDE SEQUENCE [LARGE SCALE GENOMIC DNA]</scope>
    <source>
        <strain evidence="11 12">CFBP7245</strain>
    </source>
</reference>
<dbReference type="SFLD" id="SFLDS00003">
    <property type="entry name" value="Haloacid_Dehalogenase"/>
    <property type="match status" value="1"/>
</dbReference>
<dbReference type="PANTHER" id="PTHR43434">
    <property type="entry name" value="PHOSPHOGLYCOLATE PHOSPHATASE"/>
    <property type="match status" value="1"/>
</dbReference>
<dbReference type="NCBIfam" id="TIGR01549">
    <property type="entry name" value="HAD-SF-IA-v1"/>
    <property type="match status" value="1"/>
</dbReference>